<protein>
    <recommendedName>
        <fullName evidence="4">XRE family transcriptional regulator</fullName>
    </recommendedName>
</protein>
<keyword evidence="3" id="KW-1185">Reference proteome</keyword>
<accession>A0ABP7V6H1</accession>
<evidence type="ECO:0000313" key="2">
    <source>
        <dbReference type="EMBL" id="GAA4060211.1"/>
    </source>
</evidence>
<dbReference type="Proteomes" id="UP001500683">
    <property type="component" value="Unassembled WGS sequence"/>
</dbReference>
<evidence type="ECO:0000256" key="1">
    <source>
        <dbReference type="SAM" id="MobiDB-lite"/>
    </source>
</evidence>
<name>A0ABP7V6H1_9ACTN</name>
<organism evidence="2 3">
    <name type="scientific">Actinomadura miaoliensis</name>
    <dbReference type="NCBI Taxonomy" id="430685"/>
    <lineage>
        <taxon>Bacteria</taxon>
        <taxon>Bacillati</taxon>
        <taxon>Actinomycetota</taxon>
        <taxon>Actinomycetes</taxon>
        <taxon>Streptosporangiales</taxon>
        <taxon>Thermomonosporaceae</taxon>
        <taxon>Actinomadura</taxon>
    </lineage>
</organism>
<comment type="caution">
    <text evidence="2">The sequence shown here is derived from an EMBL/GenBank/DDBJ whole genome shotgun (WGS) entry which is preliminary data.</text>
</comment>
<sequence length="438" mass="47831">MGEDRGGSRFLPDPLPPRRREVRHDMSAEKKIIGARLREVRESSPYWTRGEMARLLRDKATPQELPHIAHVKDLTDMIKQWEAGKWIPRPRYRALYCRLLGKPEAELFGVESDAAPSLGSDFDLLAQGDLPARIDAISGGRVGSGVVADLSARVHGLRLADDVLAGGDLLAPAFRELRTAVRVYEESTYTEDVGRELLTVIGEFAQIAGWIASDAGQHRRAADTYRLGIDAAREAGDGTLVSNLIGSLAYQTSNVRDAREALALACEALDAAGPDATPRARALAWDRVAWAAARAQDAQTTTRALGEARMALDEGGTVEGDPAYLYWVDAGELQIMEARAYTELRRPLRAVPLLVDVLGRYDTTHTRELALYLSWLAIALADANEPEQAAAAASRMLELSADVASERTAKRANVVLNRLRHFADVPAVRALLDNAQDA</sequence>
<evidence type="ECO:0000313" key="3">
    <source>
        <dbReference type="Proteomes" id="UP001500683"/>
    </source>
</evidence>
<proteinExistence type="predicted"/>
<dbReference type="EMBL" id="BAAAZG010000002">
    <property type="protein sequence ID" value="GAA4060211.1"/>
    <property type="molecule type" value="Genomic_DNA"/>
</dbReference>
<evidence type="ECO:0008006" key="4">
    <source>
        <dbReference type="Google" id="ProtNLM"/>
    </source>
</evidence>
<gene>
    <name evidence="2" type="ORF">GCM10022214_11120</name>
</gene>
<reference evidence="3" key="1">
    <citation type="journal article" date="2019" name="Int. J. Syst. Evol. Microbiol.">
        <title>The Global Catalogue of Microorganisms (GCM) 10K type strain sequencing project: providing services to taxonomists for standard genome sequencing and annotation.</title>
        <authorList>
            <consortium name="The Broad Institute Genomics Platform"/>
            <consortium name="The Broad Institute Genome Sequencing Center for Infectious Disease"/>
            <person name="Wu L."/>
            <person name="Ma J."/>
        </authorList>
    </citation>
    <scope>NUCLEOTIDE SEQUENCE [LARGE SCALE GENOMIC DNA]</scope>
    <source>
        <strain evidence="3">JCM 16702</strain>
    </source>
</reference>
<feature type="region of interest" description="Disordered" evidence="1">
    <location>
        <begin position="1"/>
        <end position="23"/>
    </location>
</feature>